<gene>
    <name evidence="11" type="ORF">ACFO3F_04160</name>
</gene>
<evidence type="ECO:0000256" key="6">
    <source>
        <dbReference type="ARBA" id="ARBA00037589"/>
    </source>
</evidence>
<dbReference type="CDD" id="cd06578">
    <property type="entry name" value="HemD"/>
    <property type="match status" value="1"/>
</dbReference>
<dbReference type="SUPFAM" id="SSF69618">
    <property type="entry name" value="HemD-like"/>
    <property type="match status" value="1"/>
</dbReference>
<keyword evidence="12" id="KW-1185">Reference proteome</keyword>
<dbReference type="InterPro" id="IPR003754">
    <property type="entry name" value="4pyrrol_synth_uPrphyn_synth"/>
</dbReference>
<evidence type="ECO:0000256" key="5">
    <source>
        <dbReference type="ARBA" id="ARBA00023244"/>
    </source>
</evidence>
<evidence type="ECO:0000256" key="4">
    <source>
        <dbReference type="ARBA" id="ARBA00023239"/>
    </source>
</evidence>
<comment type="function">
    <text evidence="6 9">Catalyzes cyclization of the linear tetrapyrrole, hydroxymethylbilane, to the macrocyclic uroporphyrinogen III.</text>
</comment>
<dbReference type="InterPro" id="IPR039793">
    <property type="entry name" value="UROS/Hem4"/>
</dbReference>
<dbReference type="Pfam" id="PF02602">
    <property type="entry name" value="HEM4"/>
    <property type="match status" value="1"/>
</dbReference>
<name>A0ABV9D711_9MICO</name>
<evidence type="ECO:0000256" key="3">
    <source>
        <dbReference type="ARBA" id="ARBA00013109"/>
    </source>
</evidence>
<dbReference type="EMBL" id="JBHSGF010000002">
    <property type="protein sequence ID" value="MFC4554435.1"/>
    <property type="molecule type" value="Genomic_DNA"/>
</dbReference>
<keyword evidence="4 9" id="KW-0456">Lyase</keyword>
<comment type="pathway">
    <text evidence="1 9">Porphyrin-containing compound metabolism; protoporphyrin-IX biosynthesis; coproporphyrinogen-III from 5-aminolevulinate: step 3/4.</text>
</comment>
<dbReference type="Gene3D" id="3.40.50.10090">
    <property type="match status" value="2"/>
</dbReference>
<comment type="catalytic activity">
    <reaction evidence="8 9">
        <text>hydroxymethylbilane = uroporphyrinogen III + H2O</text>
        <dbReference type="Rhea" id="RHEA:18965"/>
        <dbReference type="ChEBI" id="CHEBI:15377"/>
        <dbReference type="ChEBI" id="CHEBI:57308"/>
        <dbReference type="ChEBI" id="CHEBI:57845"/>
        <dbReference type="EC" id="4.2.1.75"/>
    </reaction>
</comment>
<evidence type="ECO:0000256" key="9">
    <source>
        <dbReference type="RuleBase" id="RU366031"/>
    </source>
</evidence>
<comment type="caution">
    <text evidence="11">The sequence shown here is derived from an EMBL/GenBank/DDBJ whole genome shotgun (WGS) entry which is preliminary data.</text>
</comment>
<sequence>MPRTDPDDAVVAAVRAAGGEALPVALVRTVPAPGLDDALDALVRGEHAWLALTSPRALAVLAGGAAARGIALGALTARVAAVGPGTAAALRGAGARVDLVPAGRSSAADLLAAWPVPPAGRVLVPRSALAGPTLVDGLRARGWEVDDVVAYTTVPAPADPGAAAELRAGRVDVVLLTSGSTAAALLERYGPPGAVVVAIGEPTARAARGLGLRVDAVAHEQTPAGLVRAAAAALTSQPTDPRERP</sequence>
<dbReference type="RefSeq" id="WP_387966779.1">
    <property type="nucleotide sequence ID" value="NZ_JBHSGF010000002.1"/>
</dbReference>
<proteinExistence type="inferred from homology"/>
<evidence type="ECO:0000313" key="12">
    <source>
        <dbReference type="Proteomes" id="UP001595955"/>
    </source>
</evidence>
<evidence type="ECO:0000256" key="2">
    <source>
        <dbReference type="ARBA" id="ARBA00008133"/>
    </source>
</evidence>
<keyword evidence="5 9" id="KW-0627">Porphyrin biosynthesis</keyword>
<comment type="similarity">
    <text evidence="2 9">Belongs to the uroporphyrinogen-III synthase family.</text>
</comment>
<reference evidence="12" key="1">
    <citation type="journal article" date="2019" name="Int. J. Syst. Evol. Microbiol.">
        <title>The Global Catalogue of Microorganisms (GCM) 10K type strain sequencing project: providing services to taxonomists for standard genome sequencing and annotation.</title>
        <authorList>
            <consortium name="The Broad Institute Genomics Platform"/>
            <consortium name="The Broad Institute Genome Sequencing Center for Infectious Disease"/>
            <person name="Wu L."/>
            <person name="Ma J."/>
        </authorList>
    </citation>
    <scope>NUCLEOTIDE SEQUENCE [LARGE SCALE GENOMIC DNA]</scope>
    <source>
        <strain evidence="12">JCM 3369</strain>
    </source>
</reference>
<evidence type="ECO:0000256" key="1">
    <source>
        <dbReference type="ARBA" id="ARBA00004772"/>
    </source>
</evidence>
<dbReference type="GO" id="GO:0004852">
    <property type="term" value="F:uroporphyrinogen-III synthase activity"/>
    <property type="evidence" value="ECO:0007669"/>
    <property type="project" value="UniProtKB-EC"/>
</dbReference>
<feature type="domain" description="Tetrapyrrole biosynthesis uroporphyrinogen III synthase" evidence="10">
    <location>
        <begin position="9"/>
        <end position="227"/>
    </location>
</feature>
<dbReference type="EC" id="4.2.1.75" evidence="3 9"/>
<evidence type="ECO:0000256" key="7">
    <source>
        <dbReference type="ARBA" id="ARBA00040167"/>
    </source>
</evidence>
<accession>A0ABV9D711</accession>
<dbReference type="InterPro" id="IPR036108">
    <property type="entry name" value="4pyrrol_syn_uPrphyn_synt_sf"/>
</dbReference>
<organism evidence="11 12">
    <name type="scientific">Georgenia faecalis</name>
    <dbReference type="NCBI Taxonomy" id="2483799"/>
    <lineage>
        <taxon>Bacteria</taxon>
        <taxon>Bacillati</taxon>
        <taxon>Actinomycetota</taxon>
        <taxon>Actinomycetes</taxon>
        <taxon>Micrococcales</taxon>
        <taxon>Bogoriellaceae</taxon>
        <taxon>Georgenia</taxon>
    </lineage>
</organism>
<dbReference type="Proteomes" id="UP001595955">
    <property type="component" value="Unassembled WGS sequence"/>
</dbReference>
<evidence type="ECO:0000313" key="11">
    <source>
        <dbReference type="EMBL" id="MFC4554435.1"/>
    </source>
</evidence>
<dbReference type="PANTHER" id="PTHR38042:SF1">
    <property type="entry name" value="UROPORPHYRINOGEN-III SYNTHASE, CHLOROPLASTIC"/>
    <property type="match status" value="1"/>
</dbReference>
<dbReference type="PANTHER" id="PTHR38042">
    <property type="entry name" value="UROPORPHYRINOGEN-III SYNTHASE, CHLOROPLASTIC"/>
    <property type="match status" value="1"/>
</dbReference>
<evidence type="ECO:0000256" key="8">
    <source>
        <dbReference type="ARBA" id="ARBA00048617"/>
    </source>
</evidence>
<protein>
    <recommendedName>
        <fullName evidence="7 9">Uroporphyrinogen-III synthase</fullName>
        <ecNumber evidence="3 9">4.2.1.75</ecNumber>
    </recommendedName>
</protein>
<evidence type="ECO:0000259" key="10">
    <source>
        <dbReference type="Pfam" id="PF02602"/>
    </source>
</evidence>